<feature type="domain" description="AAA+ ATPase" evidence="5">
    <location>
        <begin position="198"/>
        <end position="334"/>
    </location>
</feature>
<dbReference type="InterPro" id="IPR003593">
    <property type="entry name" value="AAA+_ATPase"/>
</dbReference>
<dbReference type="PANTHER" id="PTHR23074">
    <property type="entry name" value="AAA DOMAIN-CONTAINING"/>
    <property type="match status" value="1"/>
</dbReference>
<accession>A0A5J4WM41</accession>
<evidence type="ECO:0000313" key="6">
    <source>
        <dbReference type="EMBL" id="KAA6395858.1"/>
    </source>
</evidence>
<dbReference type="GO" id="GO:0005524">
    <property type="term" value="F:ATP binding"/>
    <property type="evidence" value="ECO:0007669"/>
    <property type="project" value="UniProtKB-KW"/>
</dbReference>
<feature type="compositionally biased region" description="Low complexity" evidence="4">
    <location>
        <begin position="52"/>
        <end position="70"/>
    </location>
</feature>
<evidence type="ECO:0000259" key="5">
    <source>
        <dbReference type="SMART" id="SM00382"/>
    </source>
</evidence>
<comment type="similarity">
    <text evidence="3">Belongs to the AAA ATPase family.</text>
</comment>
<dbReference type="FunFam" id="3.40.50.300:FF:000093">
    <property type="entry name" value="Fidgetin-like 1"/>
    <property type="match status" value="1"/>
</dbReference>
<dbReference type="SUPFAM" id="SSF52540">
    <property type="entry name" value="P-loop containing nucleoside triphosphate hydrolases"/>
    <property type="match status" value="1"/>
</dbReference>
<dbReference type="InterPro" id="IPR003959">
    <property type="entry name" value="ATPase_AAA_core"/>
</dbReference>
<organism evidence="6 7">
    <name type="scientific">Streblomastix strix</name>
    <dbReference type="NCBI Taxonomy" id="222440"/>
    <lineage>
        <taxon>Eukaryota</taxon>
        <taxon>Metamonada</taxon>
        <taxon>Preaxostyla</taxon>
        <taxon>Oxymonadida</taxon>
        <taxon>Streblomastigidae</taxon>
        <taxon>Streblomastix</taxon>
    </lineage>
</organism>
<dbReference type="PANTHER" id="PTHR23074:SF83">
    <property type="entry name" value="VACUOLAR PROTEIN SORTING-ASSOCIATED PROTEIN 4A"/>
    <property type="match status" value="1"/>
</dbReference>
<reference evidence="6 7" key="1">
    <citation type="submission" date="2019-03" db="EMBL/GenBank/DDBJ databases">
        <title>Single cell metagenomics reveals metabolic interactions within the superorganism composed of flagellate Streblomastix strix and complex community of Bacteroidetes bacteria on its surface.</title>
        <authorList>
            <person name="Treitli S.C."/>
            <person name="Kolisko M."/>
            <person name="Husnik F."/>
            <person name="Keeling P."/>
            <person name="Hampl V."/>
        </authorList>
    </citation>
    <scope>NUCLEOTIDE SEQUENCE [LARGE SCALE GENOMIC DNA]</scope>
    <source>
        <strain evidence="6">ST1C</strain>
    </source>
</reference>
<evidence type="ECO:0000256" key="2">
    <source>
        <dbReference type="ARBA" id="ARBA00022840"/>
    </source>
</evidence>
<dbReference type="InterPro" id="IPR003960">
    <property type="entry name" value="ATPase_AAA_CS"/>
</dbReference>
<sequence length="444" mass="49390">MEGDYYQIPNPSGDNKKQNQQNKRGQSSSPRQSKPKAKGQTKKVKSRPAGRSSSTPPDSPSLPRLQPNPQQIGQQQNFVSNPIIQASGTQQHIPLPTNAFNSVYSPSVNPVTLPPIRSLEDCIRRTKDKQKQNRLLSLWEKCDKKSVDIIQKEIIWDNSGLGVTFDDVIGLEGLKGLLREMVVFPIQRPDLFTGLRAPPRGLLLFGPPGTGKTLVAKALANDAQARFFSISAASLTSKWVGESEKMVQALFSVAAVAQPSIIFIDEIDSLLTQRGDQENEASRRLKTEIFIQMDGVSTAADDHVILIGATNRPFDLDDAVLRRLSRRVYLPLPDKSGRKKLIKVLLDKHGQDQHSITKDQLDDLADNTKFFSNADLMQLCKDAAFGPIRELDGTDFQNISKSSIRKINLADFTRALHNVKPTADQKLIKKYQQWNEQFGSSANK</sequence>
<dbReference type="Pfam" id="PF00004">
    <property type="entry name" value="AAA"/>
    <property type="match status" value="1"/>
</dbReference>
<dbReference type="Pfam" id="PF09336">
    <property type="entry name" value="Vps4_C"/>
    <property type="match status" value="1"/>
</dbReference>
<dbReference type="Proteomes" id="UP000324800">
    <property type="component" value="Unassembled WGS sequence"/>
</dbReference>
<dbReference type="InterPro" id="IPR050304">
    <property type="entry name" value="MT-severing_AAA_ATPase"/>
</dbReference>
<feature type="compositionally biased region" description="Basic residues" evidence="4">
    <location>
        <begin position="33"/>
        <end position="48"/>
    </location>
</feature>
<keyword evidence="2 3" id="KW-0067">ATP-binding</keyword>
<dbReference type="OrthoDB" id="10251136at2759"/>
<evidence type="ECO:0000256" key="4">
    <source>
        <dbReference type="SAM" id="MobiDB-lite"/>
    </source>
</evidence>
<keyword evidence="1 3" id="KW-0547">Nucleotide-binding</keyword>
<name>A0A5J4WM41_9EUKA</name>
<dbReference type="Gene3D" id="3.40.50.300">
    <property type="entry name" value="P-loop containing nucleotide triphosphate hydrolases"/>
    <property type="match status" value="1"/>
</dbReference>
<dbReference type="EMBL" id="SNRW01001576">
    <property type="protein sequence ID" value="KAA6395858.1"/>
    <property type="molecule type" value="Genomic_DNA"/>
</dbReference>
<evidence type="ECO:0000313" key="7">
    <source>
        <dbReference type="Proteomes" id="UP000324800"/>
    </source>
</evidence>
<dbReference type="InterPro" id="IPR015415">
    <property type="entry name" value="Spast_Vps4_C"/>
</dbReference>
<dbReference type="PROSITE" id="PS00674">
    <property type="entry name" value="AAA"/>
    <property type="match status" value="1"/>
</dbReference>
<evidence type="ECO:0000256" key="3">
    <source>
        <dbReference type="RuleBase" id="RU003651"/>
    </source>
</evidence>
<comment type="caution">
    <text evidence="6">The sequence shown here is derived from an EMBL/GenBank/DDBJ whole genome shotgun (WGS) entry which is preliminary data.</text>
</comment>
<dbReference type="AlphaFoldDB" id="A0A5J4WM41"/>
<feature type="region of interest" description="Disordered" evidence="4">
    <location>
        <begin position="1"/>
        <end position="70"/>
    </location>
</feature>
<dbReference type="Gene3D" id="1.10.8.60">
    <property type="match status" value="1"/>
</dbReference>
<protein>
    <recommendedName>
        <fullName evidence="5">AAA+ ATPase domain-containing protein</fullName>
    </recommendedName>
</protein>
<dbReference type="InterPro" id="IPR027417">
    <property type="entry name" value="P-loop_NTPase"/>
</dbReference>
<dbReference type="GO" id="GO:0016887">
    <property type="term" value="F:ATP hydrolysis activity"/>
    <property type="evidence" value="ECO:0007669"/>
    <property type="project" value="InterPro"/>
</dbReference>
<gene>
    <name evidence="6" type="ORF">EZS28_008613</name>
</gene>
<proteinExistence type="inferred from homology"/>
<dbReference type="SMART" id="SM00382">
    <property type="entry name" value="AAA"/>
    <property type="match status" value="1"/>
</dbReference>
<evidence type="ECO:0000256" key="1">
    <source>
        <dbReference type="ARBA" id="ARBA00022741"/>
    </source>
</evidence>
<dbReference type="FunFam" id="1.10.8.60:FF:000022">
    <property type="entry name" value="Fidgetin like 1"/>
    <property type="match status" value="1"/>
</dbReference>